<name>A0A1G7KA06_9FLAO</name>
<dbReference type="EMBL" id="FNBD01000012">
    <property type="protein sequence ID" value="SDF34168.1"/>
    <property type="molecule type" value="Genomic_DNA"/>
</dbReference>
<organism evidence="2 3">
    <name type="scientific">Cellulophaga baltica</name>
    <dbReference type="NCBI Taxonomy" id="76594"/>
    <lineage>
        <taxon>Bacteria</taxon>
        <taxon>Pseudomonadati</taxon>
        <taxon>Bacteroidota</taxon>
        <taxon>Flavobacteriia</taxon>
        <taxon>Flavobacteriales</taxon>
        <taxon>Flavobacteriaceae</taxon>
        <taxon>Cellulophaga</taxon>
    </lineage>
</organism>
<gene>
    <name evidence="2" type="ORF">SAMN04487992_11219</name>
</gene>
<accession>A0A1G7KA06</accession>
<evidence type="ECO:0000256" key="1">
    <source>
        <dbReference type="SAM" id="SignalP"/>
    </source>
</evidence>
<dbReference type="RefSeq" id="WP_074539159.1">
    <property type="nucleotide sequence ID" value="NZ_FNBD01000012.1"/>
</dbReference>
<evidence type="ECO:0008006" key="4">
    <source>
        <dbReference type="Google" id="ProtNLM"/>
    </source>
</evidence>
<evidence type="ECO:0000313" key="3">
    <source>
        <dbReference type="Proteomes" id="UP000182114"/>
    </source>
</evidence>
<keyword evidence="1" id="KW-0732">Signal</keyword>
<feature type="chain" id="PRO_5010179461" description="VCBS repeat-containing protein" evidence="1">
    <location>
        <begin position="21"/>
        <end position="221"/>
    </location>
</feature>
<dbReference type="AlphaFoldDB" id="A0A1G7KA06"/>
<keyword evidence="3" id="KW-1185">Reference proteome</keyword>
<sequence length="221" mass="25745">MKKILGIALLYALGMYNVHAQPTNTANFVPESYVLSETYYGDVNKDGEEDCILIIKGTDEKNVVINRFDQEVDRNRRGIIVLLKNNGSYEVADKNYDCFYSENEDGGVYYAPELWIEVERSNLIIHFAHGRYGYWRYIFRFQESEFKLIGYDASSNHGPIIDRETSINFLTKKKLTRVNTNQDSEGGDEIFDETGVKFEQDRLFKLSEIEHFEDFDMGLEY</sequence>
<dbReference type="Proteomes" id="UP000182114">
    <property type="component" value="Unassembled WGS sequence"/>
</dbReference>
<dbReference type="eggNOG" id="ENOG502ZBCJ">
    <property type="taxonomic scope" value="Bacteria"/>
</dbReference>
<protein>
    <recommendedName>
        <fullName evidence="4">VCBS repeat-containing protein</fullName>
    </recommendedName>
</protein>
<evidence type="ECO:0000313" key="2">
    <source>
        <dbReference type="EMBL" id="SDF34168.1"/>
    </source>
</evidence>
<feature type="signal peptide" evidence="1">
    <location>
        <begin position="1"/>
        <end position="20"/>
    </location>
</feature>
<proteinExistence type="predicted"/>
<reference evidence="3" key="1">
    <citation type="submission" date="2016-10" db="EMBL/GenBank/DDBJ databases">
        <authorList>
            <person name="Varghese N."/>
            <person name="Submissions S."/>
        </authorList>
    </citation>
    <scope>NUCLEOTIDE SEQUENCE [LARGE SCALE GENOMIC DNA]</scope>
    <source>
        <strain evidence="3">DSM 24729</strain>
    </source>
</reference>